<dbReference type="PANTHER" id="PTHR47878:SF2">
    <property type="entry name" value="OXIDOREDUCTASE FAD_NAD(P)-BINDING DOMAIN PROTEIN"/>
    <property type="match status" value="1"/>
</dbReference>
<dbReference type="SUPFAM" id="SSF52343">
    <property type="entry name" value="Ferredoxin reductase-like, C-terminal NADP-linked domain"/>
    <property type="match status" value="1"/>
</dbReference>
<protein>
    <submittedName>
        <fullName evidence="2">Unannotated protein</fullName>
    </submittedName>
</protein>
<dbReference type="InterPro" id="IPR017927">
    <property type="entry name" value="FAD-bd_FR_type"/>
</dbReference>
<dbReference type="InterPro" id="IPR039261">
    <property type="entry name" value="FNR_nucleotide-bd"/>
</dbReference>
<sequence>MSSNAYELVIFGGNAGGLSVAVSMQEAGLEQVRILEPSSAVAFPELVGEHQLDVGYGETVQSIALAAPSDTNSDGGSSGSDLIVTTQRHAYRTRAVVIAQRGDNPDWRPPIAASIGERILIDQIPTTAVDEDVLVIGHTDHAVEIASALATAGAGVVLAGGGMNPALMSPAGESWLRRLERERRATLLYRSIPDQVDEVDGYPMAFFSDRRTPDLQFDHVVFASERTILQPEEVGATQEALACGRVFFIGDVDLAAEGLAVAPGWDIARVVAQVFPQVELVEPPSAAERRRGFTGAIEELCAENYNATITHFEPTHSDLWVLRVRPDRGEISHLPGQYASLGLGYWEARIDDAEDPRLDEQWEKLVRRSYSISSRMFDEYGYLSGEEGVEELEFYIVLVPPTEDNVPGLTPRLALKRPGDRIYLGPKVAGRYTLAAVTDPLSTVLFFSTGTGEAPHNAMVVELLRKGHRGPILSAVSVREWADLGYLKQHRELEERYSNYHYLPMPTREADVPKRYIQSLITEGTLTTEYGITLDPDTTNVYLCGNPSMIGLPEEVDGVEVFPETTGVVELLAAKGFLIDHRKQRGNLHFEEYW</sequence>
<gene>
    <name evidence="2" type="ORF">UFOPK2582_00461</name>
</gene>
<dbReference type="AlphaFoldDB" id="A0A6J6P5W2"/>
<dbReference type="Gene3D" id="2.40.30.10">
    <property type="entry name" value="Translation factors"/>
    <property type="match status" value="1"/>
</dbReference>
<dbReference type="SUPFAM" id="SSF51905">
    <property type="entry name" value="FAD/NAD(P)-binding domain"/>
    <property type="match status" value="1"/>
</dbReference>
<organism evidence="2">
    <name type="scientific">freshwater metagenome</name>
    <dbReference type="NCBI Taxonomy" id="449393"/>
    <lineage>
        <taxon>unclassified sequences</taxon>
        <taxon>metagenomes</taxon>
        <taxon>ecological metagenomes</taxon>
    </lineage>
</organism>
<dbReference type="Gene3D" id="3.40.50.80">
    <property type="entry name" value="Nucleotide-binding domain of ferredoxin-NADP reductase (FNR) module"/>
    <property type="match status" value="1"/>
</dbReference>
<reference evidence="2" key="1">
    <citation type="submission" date="2020-05" db="EMBL/GenBank/DDBJ databases">
        <authorList>
            <person name="Chiriac C."/>
            <person name="Salcher M."/>
            <person name="Ghai R."/>
            <person name="Kavagutti S V."/>
        </authorList>
    </citation>
    <scope>NUCLEOTIDE SEQUENCE</scope>
</reference>
<dbReference type="InterPro" id="IPR001433">
    <property type="entry name" value="OxRdtase_FAD/NAD-bd"/>
</dbReference>
<evidence type="ECO:0000259" key="1">
    <source>
        <dbReference type="PROSITE" id="PS51384"/>
    </source>
</evidence>
<feature type="domain" description="FAD-binding FR-type" evidence="1">
    <location>
        <begin position="302"/>
        <end position="435"/>
    </location>
</feature>
<dbReference type="EMBL" id="CAEZXS010000036">
    <property type="protein sequence ID" value="CAB4691734.1"/>
    <property type="molecule type" value="Genomic_DNA"/>
</dbReference>
<dbReference type="InterPro" id="IPR017938">
    <property type="entry name" value="Riboflavin_synthase-like_b-brl"/>
</dbReference>
<evidence type="ECO:0000313" key="2">
    <source>
        <dbReference type="EMBL" id="CAB4691734.1"/>
    </source>
</evidence>
<dbReference type="PANTHER" id="PTHR47878">
    <property type="entry name" value="OXIDOREDUCTASE FAD/NAD(P)-BINDING DOMAIN PROTEIN"/>
    <property type="match status" value="1"/>
</dbReference>
<dbReference type="InterPro" id="IPR051930">
    <property type="entry name" value="FNR_type-1"/>
</dbReference>
<dbReference type="SUPFAM" id="SSF63380">
    <property type="entry name" value="Riboflavin synthase domain-like"/>
    <property type="match status" value="1"/>
</dbReference>
<dbReference type="InterPro" id="IPR036188">
    <property type="entry name" value="FAD/NAD-bd_sf"/>
</dbReference>
<accession>A0A6J6P5W2</accession>
<proteinExistence type="predicted"/>
<dbReference type="PROSITE" id="PS51384">
    <property type="entry name" value="FAD_FR"/>
    <property type="match status" value="1"/>
</dbReference>
<dbReference type="GO" id="GO:0016491">
    <property type="term" value="F:oxidoreductase activity"/>
    <property type="evidence" value="ECO:0007669"/>
    <property type="project" value="InterPro"/>
</dbReference>
<name>A0A6J6P5W2_9ZZZZ</name>
<dbReference type="Pfam" id="PF00175">
    <property type="entry name" value="NAD_binding_1"/>
    <property type="match status" value="1"/>
</dbReference>